<dbReference type="KEGG" id="samy:DB32_006617"/>
<dbReference type="EMBL" id="CP011125">
    <property type="protein sequence ID" value="AKF09468.1"/>
    <property type="molecule type" value="Genomic_DNA"/>
</dbReference>
<organism evidence="1 2">
    <name type="scientific">Sandaracinus amylolyticus</name>
    <dbReference type="NCBI Taxonomy" id="927083"/>
    <lineage>
        <taxon>Bacteria</taxon>
        <taxon>Pseudomonadati</taxon>
        <taxon>Myxococcota</taxon>
        <taxon>Polyangia</taxon>
        <taxon>Polyangiales</taxon>
        <taxon>Sandaracinaceae</taxon>
        <taxon>Sandaracinus</taxon>
    </lineage>
</organism>
<keyword evidence="2" id="KW-1185">Reference proteome</keyword>
<dbReference type="PROSITE" id="PS51257">
    <property type="entry name" value="PROKAR_LIPOPROTEIN"/>
    <property type="match status" value="1"/>
</dbReference>
<dbReference type="STRING" id="927083.DB32_006617"/>
<gene>
    <name evidence="1" type="ORF">DB32_006617</name>
</gene>
<sequence length="47" mass="4963">MIRATMRSAPVPSALGILGCRGRPPGVMDVTTSTRESALEPLERALP</sequence>
<accession>A0A0F6W7H1</accession>
<name>A0A0F6W7H1_9BACT</name>
<evidence type="ECO:0000313" key="2">
    <source>
        <dbReference type="Proteomes" id="UP000034883"/>
    </source>
</evidence>
<protein>
    <submittedName>
        <fullName evidence="1">Uncharacterized protein</fullName>
    </submittedName>
</protein>
<dbReference type="Proteomes" id="UP000034883">
    <property type="component" value="Chromosome"/>
</dbReference>
<reference evidence="1 2" key="1">
    <citation type="submission" date="2015-03" db="EMBL/GenBank/DDBJ databases">
        <title>Genome assembly of Sandaracinus amylolyticus DSM 53668.</title>
        <authorList>
            <person name="Sharma G."/>
            <person name="Subramanian S."/>
        </authorList>
    </citation>
    <scope>NUCLEOTIDE SEQUENCE [LARGE SCALE GENOMIC DNA]</scope>
    <source>
        <strain evidence="1 2">DSM 53668</strain>
    </source>
</reference>
<dbReference type="AlphaFoldDB" id="A0A0F6W7H1"/>
<proteinExistence type="predicted"/>
<evidence type="ECO:0000313" key="1">
    <source>
        <dbReference type="EMBL" id="AKF09468.1"/>
    </source>
</evidence>